<evidence type="ECO:0000313" key="2">
    <source>
        <dbReference type="EMBL" id="KAF7374141.1"/>
    </source>
</evidence>
<dbReference type="InterPro" id="IPR043708">
    <property type="entry name" value="DUF5648"/>
</dbReference>
<name>A0A8H7DK23_9AGAR</name>
<feature type="domain" description="DUF5648" evidence="1">
    <location>
        <begin position="53"/>
        <end position="193"/>
    </location>
</feature>
<dbReference type="Proteomes" id="UP000623467">
    <property type="component" value="Unassembled WGS sequence"/>
</dbReference>
<reference evidence="2" key="1">
    <citation type="submission" date="2020-05" db="EMBL/GenBank/DDBJ databases">
        <title>Mycena genomes resolve the evolution of fungal bioluminescence.</title>
        <authorList>
            <person name="Tsai I.J."/>
        </authorList>
    </citation>
    <scope>NUCLEOTIDE SEQUENCE</scope>
    <source>
        <strain evidence="2">160909Yilan</strain>
    </source>
</reference>
<accession>A0A8H7DK23</accession>
<dbReference type="EMBL" id="JACAZH010000002">
    <property type="protein sequence ID" value="KAF7374141.1"/>
    <property type="molecule type" value="Genomic_DNA"/>
</dbReference>
<sequence length="390" mass="43026">MRDEDLGAAPLFLQRLLLLSKDQFSPRALRNQSHPTFEPQWATCGDVSDLAPFVELYVAPVTTHVYTIYDKNITSSFVDSPSGTQFLGIAAFIFSIQDTSTVPFYCLHSAAQTAYFYTTNETEREAALATGFVDYMIAGYIYPSQICGSVPLYRLHLLAANLANSDYMYTTSETDRENAITLGFTYEGIAGYVYDLLSCEALPARTTFSLLTDVGLAATINNLHTPSTTATERSAETCGDPDDALPWFRIHEAPSFAYSYSTDPSFISSAILHDGYVLETIMGRVFLTQEESTVPCYFLTSGTFADNFVTTNATERDTALTHGYTLLPTFQTYIYPTQICGSIPMYRLYNSAETSNFFTVLESERLSAISSRGYADLGIAGYILPEGVAC</sequence>
<dbReference type="Pfam" id="PF18885">
    <property type="entry name" value="DUF5648"/>
    <property type="match status" value="2"/>
</dbReference>
<gene>
    <name evidence="2" type="ORF">MSAN_00295500</name>
</gene>
<protein>
    <recommendedName>
        <fullName evidence="1">DUF5648 domain-containing protein</fullName>
    </recommendedName>
</protein>
<proteinExistence type="predicted"/>
<keyword evidence="3" id="KW-1185">Reference proteome</keyword>
<evidence type="ECO:0000259" key="1">
    <source>
        <dbReference type="Pfam" id="PF18885"/>
    </source>
</evidence>
<organism evidence="2 3">
    <name type="scientific">Mycena sanguinolenta</name>
    <dbReference type="NCBI Taxonomy" id="230812"/>
    <lineage>
        <taxon>Eukaryota</taxon>
        <taxon>Fungi</taxon>
        <taxon>Dikarya</taxon>
        <taxon>Basidiomycota</taxon>
        <taxon>Agaricomycotina</taxon>
        <taxon>Agaricomycetes</taxon>
        <taxon>Agaricomycetidae</taxon>
        <taxon>Agaricales</taxon>
        <taxon>Marasmiineae</taxon>
        <taxon>Mycenaceae</taxon>
        <taxon>Mycena</taxon>
    </lineage>
</organism>
<evidence type="ECO:0000313" key="3">
    <source>
        <dbReference type="Proteomes" id="UP000623467"/>
    </source>
</evidence>
<feature type="domain" description="DUF5648" evidence="1">
    <location>
        <begin position="248"/>
        <end position="384"/>
    </location>
</feature>
<comment type="caution">
    <text evidence="2">The sequence shown here is derived from an EMBL/GenBank/DDBJ whole genome shotgun (WGS) entry which is preliminary data.</text>
</comment>
<dbReference type="OrthoDB" id="9971254at2759"/>
<dbReference type="AlphaFoldDB" id="A0A8H7DK23"/>